<evidence type="ECO:0000259" key="2">
    <source>
        <dbReference type="PROSITE" id="PS50181"/>
    </source>
</evidence>
<accession>A0A286UIW5</accession>
<dbReference type="Proteomes" id="UP000217199">
    <property type="component" value="Unassembled WGS sequence"/>
</dbReference>
<comment type="caution">
    <text evidence="3">The sequence shown here is derived from an EMBL/GenBank/DDBJ whole genome shotgun (WGS) entry which is preliminary data.</text>
</comment>
<protein>
    <recommendedName>
        <fullName evidence="2">F-box domain-containing protein</fullName>
    </recommendedName>
</protein>
<dbReference type="Pfam" id="PF12937">
    <property type="entry name" value="F-box-like"/>
    <property type="match status" value="1"/>
</dbReference>
<proteinExistence type="predicted"/>
<dbReference type="EMBL" id="NBII01000004">
    <property type="protein sequence ID" value="PAV19556.1"/>
    <property type="molecule type" value="Genomic_DNA"/>
</dbReference>
<dbReference type="AlphaFoldDB" id="A0A286UIW5"/>
<dbReference type="SMART" id="SM00256">
    <property type="entry name" value="FBOX"/>
    <property type="match status" value="1"/>
</dbReference>
<evidence type="ECO:0000313" key="4">
    <source>
        <dbReference type="Proteomes" id="UP000217199"/>
    </source>
</evidence>
<feature type="compositionally biased region" description="Pro residues" evidence="1">
    <location>
        <begin position="289"/>
        <end position="303"/>
    </location>
</feature>
<feature type="region of interest" description="Disordered" evidence="1">
    <location>
        <begin position="289"/>
        <end position="308"/>
    </location>
</feature>
<keyword evidence="4" id="KW-1185">Reference proteome</keyword>
<dbReference type="InParanoid" id="A0A286UIW5"/>
<dbReference type="InterPro" id="IPR001810">
    <property type="entry name" value="F-box_dom"/>
</dbReference>
<dbReference type="OrthoDB" id="2688364at2759"/>
<feature type="domain" description="F-box" evidence="2">
    <location>
        <begin position="9"/>
        <end position="55"/>
    </location>
</feature>
<dbReference type="PROSITE" id="PS50181">
    <property type="entry name" value="FBOX"/>
    <property type="match status" value="1"/>
</dbReference>
<organism evidence="3 4">
    <name type="scientific">Pyrrhoderma noxium</name>
    <dbReference type="NCBI Taxonomy" id="2282107"/>
    <lineage>
        <taxon>Eukaryota</taxon>
        <taxon>Fungi</taxon>
        <taxon>Dikarya</taxon>
        <taxon>Basidiomycota</taxon>
        <taxon>Agaricomycotina</taxon>
        <taxon>Agaricomycetes</taxon>
        <taxon>Hymenochaetales</taxon>
        <taxon>Hymenochaetaceae</taxon>
        <taxon>Pyrrhoderma</taxon>
    </lineage>
</organism>
<dbReference type="InterPro" id="IPR036047">
    <property type="entry name" value="F-box-like_dom_sf"/>
</dbReference>
<reference evidence="3 4" key="1">
    <citation type="journal article" date="2017" name="Mol. Ecol.">
        <title>Comparative and population genomic landscape of Phellinus noxius: A hypervariable fungus causing root rot in trees.</title>
        <authorList>
            <person name="Chung C.L."/>
            <person name="Lee T.J."/>
            <person name="Akiba M."/>
            <person name="Lee H.H."/>
            <person name="Kuo T.H."/>
            <person name="Liu D."/>
            <person name="Ke H.M."/>
            <person name="Yokoi T."/>
            <person name="Roa M.B."/>
            <person name="Lu M.J."/>
            <person name="Chang Y.Y."/>
            <person name="Ann P.J."/>
            <person name="Tsai J.N."/>
            <person name="Chen C.Y."/>
            <person name="Tzean S.S."/>
            <person name="Ota Y."/>
            <person name="Hattori T."/>
            <person name="Sahashi N."/>
            <person name="Liou R.F."/>
            <person name="Kikuchi T."/>
            <person name="Tsai I.J."/>
        </authorList>
    </citation>
    <scope>NUCLEOTIDE SEQUENCE [LARGE SCALE GENOMIC DNA]</scope>
    <source>
        <strain evidence="3 4">FFPRI411160</strain>
    </source>
</reference>
<evidence type="ECO:0000313" key="3">
    <source>
        <dbReference type="EMBL" id="PAV19556.1"/>
    </source>
</evidence>
<dbReference type="SUPFAM" id="SSF81383">
    <property type="entry name" value="F-box domain"/>
    <property type="match status" value="1"/>
</dbReference>
<gene>
    <name evidence="3" type="ORF">PNOK_0449000</name>
</gene>
<name>A0A286UIW5_9AGAM</name>
<evidence type="ECO:0000256" key="1">
    <source>
        <dbReference type="SAM" id="MobiDB-lite"/>
    </source>
</evidence>
<sequence length="636" mass="69966">MAVEVVAPAIGLDSLVDDVLIQILSILPVWDLLNIRRTSKRFEALTHVLNVWHNIFVREVIKCGRPIPGYSFFPTPRLLQLFSPSADCICEPSRDIVEASDLEARTLHALRLDKHWKFSLNQPGFTELESFQHTHQLVTPASNVYLLPGGRFVITTHQDRTLCWDLGFPRSSEQRRSQDERLKVRCVGDWVFPRALVGQKYTARLETCLHMDWRTDCAVHLALCEDAIESDSRSCIVLSVRSDPLHASGLPLQATLPIDESGSPFASPVPFFNKVGSFILPSTLLQPRYPPPAKEGDPEPPTSGPYGPQRFANGKLGKLLHVSESYLFFSSLVPREDDVLLYCGIEVLDWRSSDPGSQSVLLEYPDPQVGPYVGIYVLESSSRVLVVWESCVGLYSLPQPLSSPSDSSRTGCSSVTGIPSGRIVIMPIIVFALSELVEAPISFSACQQQELDRSFSSDSNGLVNEIPHPLTIIARSKRQPHLSVQSVLTCSPTSSHQQSVSGEKVAFRLSRVPTHSHYRHPSELAGEKLEALAIGASGRGVRMNASGELYRCGRTDIVLPRFVGLGSMDYGSNISGTVPTIDSWSSRRAAALSIPSWKQNGDDSKLLLQFDEGMGRAVAAYQSSGSTSELSIIDFA</sequence>
<dbReference type="Gene3D" id="1.20.1280.50">
    <property type="match status" value="1"/>
</dbReference>